<reference evidence="3" key="1">
    <citation type="submission" date="2017-01" db="EMBL/GenBank/DDBJ databases">
        <authorList>
            <person name="Varghese N."/>
            <person name="Submissions S."/>
        </authorList>
    </citation>
    <scope>NUCLEOTIDE SEQUENCE [LARGE SCALE GENOMIC DNA]</scope>
    <source>
        <strain evidence="3">DSM 46698</strain>
    </source>
</reference>
<dbReference type="InterPro" id="IPR011083">
    <property type="entry name" value="Phage_tail_collar_dom"/>
</dbReference>
<dbReference type="STRING" id="529505.SAMN05421761_11856"/>
<keyword evidence="3" id="KW-1185">Reference proteome</keyword>
<evidence type="ECO:0000313" key="3">
    <source>
        <dbReference type="Proteomes" id="UP000186026"/>
    </source>
</evidence>
<dbReference type="Proteomes" id="UP000186026">
    <property type="component" value="Unassembled WGS sequence"/>
</dbReference>
<evidence type="ECO:0000259" key="1">
    <source>
        <dbReference type="Pfam" id="PF07484"/>
    </source>
</evidence>
<dbReference type="Gene3D" id="3.90.1340.10">
    <property type="entry name" value="Phage tail collar domain"/>
    <property type="match status" value="1"/>
</dbReference>
<organism evidence="2 3">
    <name type="scientific">Belliella pelovolcani</name>
    <dbReference type="NCBI Taxonomy" id="529505"/>
    <lineage>
        <taxon>Bacteria</taxon>
        <taxon>Pseudomonadati</taxon>
        <taxon>Bacteroidota</taxon>
        <taxon>Cytophagia</taxon>
        <taxon>Cytophagales</taxon>
        <taxon>Cyclobacteriaceae</taxon>
        <taxon>Belliella</taxon>
    </lineage>
</organism>
<sequence>MEPFIGQIMMFAGNFAPRGWAFCEGQLLPISSYSALFSILGTTYGGDGRTTFALPDLRGRGPIHFGAGPGLSPVSIGQSGGTEQVTLSTANIPPHNHTINVSNQPATSLNPDGNFPAAAQFQIDRQSPMVNVNAYGGSPNATLSAAAVNQAGSGIPFNNRNPYLAISYVIALEGIFPSRP</sequence>
<dbReference type="AlphaFoldDB" id="A0A1N7PNT8"/>
<feature type="domain" description="Phage tail collar" evidence="1">
    <location>
        <begin position="6"/>
        <end position="60"/>
    </location>
</feature>
<evidence type="ECO:0000313" key="2">
    <source>
        <dbReference type="EMBL" id="SIT12251.1"/>
    </source>
</evidence>
<protein>
    <submittedName>
        <fullName evidence="2">Microcystin-dependent protein</fullName>
    </submittedName>
</protein>
<name>A0A1N7PNT8_9BACT</name>
<dbReference type="OrthoDB" id="9810174at2"/>
<dbReference type="Pfam" id="PF07484">
    <property type="entry name" value="Collar"/>
    <property type="match status" value="1"/>
</dbReference>
<proteinExistence type="predicted"/>
<gene>
    <name evidence="2" type="ORF">SAMN05421761_11856</name>
</gene>
<dbReference type="EMBL" id="FTOP01000018">
    <property type="protein sequence ID" value="SIT12251.1"/>
    <property type="molecule type" value="Genomic_DNA"/>
</dbReference>
<accession>A0A1N7PNT8</accession>
<dbReference type="SUPFAM" id="SSF88874">
    <property type="entry name" value="Receptor-binding domain of short tail fibre protein gp12"/>
    <property type="match status" value="1"/>
</dbReference>
<dbReference type="RefSeq" id="WP_076502792.1">
    <property type="nucleotide sequence ID" value="NZ_FTOP01000018.1"/>
</dbReference>
<dbReference type="InterPro" id="IPR037053">
    <property type="entry name" value="Phage_tail_collar_dom_sf"/>
</dbReference>